<dbReference type="InterPro" id="IPR042252">
    <property type="entry name" value="MtfA_N"/>
</dbReference>
<comment type="caution">
    <text evidence="2">The sequence shown here is derived from an EMBL/GenBank/DDBJ whole genome shotgun (WGS) entry which is preliminary data.</text>
</comment>
<dbReference type="Proteomes" id="UP000282423">
    <property type="component" value="Unassembled WGS sequence"/>
</dbReference>
<sequence length="260" mass="29746">MLEKIFIILLIPVVIYVVYYLLNRTSKNNKAIKRVLSDEGKNILEQEVAYYRHLSVVDKQEFETRCLAFLDTVKIEGVGVTLELKDYMLIAASAVIPIFAFKKWTYPNLTNIMVYPSHFNADYQFEGHANRNIMGMVGEGAMNGQMILSKSALEYGFENPNDGQNTAIHEFVHLIDKTDGTVDGVPTYLLDKAAIIPFMNLIREEINKIKEHTSDIDTYGMTNPGEFFAVASEYFFENPTKFQKKHPELYTALSRIFEQS</sequence>
<dbReference type="Gene3D" id="3.40.390.10">
    <property type="entry name" value="Collagenase (Catalytic Domain)"/>
    <property type="match status" value="1"/>
</dbReference>
<accession>A0A420VZF5</accession>
<organism evidence="2 3">
    <name type="scientific">Sphingobacterium puteale</name>
    <dbReference type="NCBI Taxonomy" id="2420510"/>
    <lineage>
        <taxon>Bacteria</taxon>
        <taxon>Pseudomonadati</taxon>
        <taxon>Bacteroidota</taxon>
        <taxon>Sphingobacteriia</taxon>
        <taxon>Sphingobacteriales</taxon>
        <taxon>Sphingobacteriaceae</taxon>
        <taxon>Sphingobacterium</taxon>
    </lineage>
</organism>
<dbReference type="CDD" id="cd20169">
    <property type="entry name" value="Peptidase_M90_mtfA"/>
    <property type="match status" value="1"/>
</dbReference>
<evidence type="ECO:0000313" key="2">
    <source>
        <dbReference type="EMBL" id="RKO71625.1"/>
    </source>
</evidence>
<feature type="transmembrane region" description="Helical" evidence="1">
    <location>
        <begin position="6"/>
        <end position="22"/>
    </location>
</feature>
<keyword evidence="1" id="KW-1133">Transmembrane helix</keyword>
<evidence type="ECO:0000313" key="3">
    <source>
        <dbReference type="Proteomes" id="UP000282423"/>
    </source>
</evidence>
<dbReference type="SUPFAM" id="SSF55486">
    <property type="entry name" value="Metalloproteases ('zincins'), catalytic domain"/>
    <property type="match status" value="1"/>
</dbReference>
<dbReference type="GO" id="GO:0008237">
    <property type="term" value="F:metallopeptidase activity"/>
    <property type="evidence" value="ECO:0007669"/>
    <property type="project" value="InterPro"/>
</dbReference>
<dbReference type="Gene3D" id="1.10.472.150">
    <property type="entry name" value="Glucose-regulated metallo-peptidase M90, N-terminal domain"/>
    <property type="match status" value="1"/>
</dbReference>
<dbReference type="InterPro" id="IPR010384">
    <property type="entry name" value="MtfA_fam"/>
</dbReference>
<name>A0A420VZF5_9SPHI</name>
<proteinExistence type="predicted"/>
<dbReference type="PANTHER" id="PTHR30164:SF2">
    <property type="entry name" value="PROTEIN MTFA"/>
    <property type="match status" value="1"/>
</dbReference>
<dbReference type="RefSeq" id="WP_121123556.1">
    <property type="nucleotide sequence ID" value="NZ_RBWS01000007.1"/>
</dbReference>
<dbReference type="PANTHER" id="PTHR30164">
    <property type="entry name" value="MTFA PEPTIDASE"/>
    <property type="match status" value="1"/>
</dbReference>
<dbReference type="EMBL" id="RBWS01000007">
    <property type="protein sequence ID" value="RKO71625.1"/>
    <property type="molecule type" value="Genomic_DNA"/>
</dbReference>
<reference evidence="2 3" key="1">
    <citation type="submission" date="2018-10" db="EMBL/GenBank/DDBJ databases">
        <title>Sphingobacterium sp. M05W1-28.</title>
        <authorList>
            <person name="Cai H."/>
        </authorList>
    </citation>
    <scope>NUCLEOTIDE SEQUENCE [LARGE SCALE GENOMIC DNA]</scope>
    <source>
        <strain evidence="2 3">M05W1-28</strain>
    </source>
</reference>
<dbReference type="Pfam" id="PF06167">
    <property type="entry name" value="Peptidase_M90"/>
    <property type="match status" value="1"/>
</dbReference>
<gene>
    <name evidence="2" type="ORF">D7322_09385</name>
</gene>
<keyword evidence="3" id="KW-1185">Reference proteome</keyword>
<keyword evidence="1" id="KW-0472">Membrane</keyword>
<dbReference type="OrthoDB" id="9786424at2"/>
<dbReference type="GO" id="GO:0004177">
    <property type="term" value="F:aminopeptidase activity"/>
    <property type="evidence" value="ECO:0007669"/>
    <property type="project" value="TreeGrafter"/>
</dbReference>
<dbReference type="AlphaFoldDB" id="A0A420VZF5"/>
<evidence type="ECO:0000256" key="1">
    <source>
        <dbReference type="SAM" id="Phobius"/>
    </source>
</evidence>
<dbReference type="GO" id="GO:0005829">
    <property type="term" value="C:cytosol"/>
    <property type="evidence" value="ECO:0007669"/>
    <property type="project" value="TreeGrafter"/>
</dbReference>
<dbReference type="InterPro" id="IPR024079">
    <property type="entry name" value="MetalloPept_cat_dom_sf"/>
</dbReference>
<keyword evidence="1" id="KW-0812">Transmembrane</keyword>
<protein>
    <submittedName>
        <fullName evidence="2">Peptidase</fullName>
    </submittedName>
</protein>